<dbReference type="GO" id="GO:0009279">
    <property type="term" value="C:cell outer membrane"/>
    <property type="evidence" value="ECO:0007669"/>
    <property type="project" value="UniProtKB-SubCell"/>
</dbReference>
<dbReference type="Pfam" id="PF04390">
    <property type="entry name" value="LptE"/>
    <property type="match status" value="1"/>
</dbReference>
<organism evidence="7">
    <name type="scientific">Thiolapillus brandeum</name>
    <dbReference type="NCBI Taxonomy" id="1076588"/>
    <lineage>
        <taxon>Bacteria</taxon>
        <taxon>Pseudomonadati</taxon>
        <taxon>Pseudomonadota</taxon>
        <taxon>Gammaproteobacteria</taxon>
        <taxon>Chromatiales</taxon>
        <taxon>Sedimenticolaceae</taxon>
        <taxon>Thiolapillus</taxon>
    </lineage>
</organism>
<evidence type="ECO:0000256" key="4">
    <source>
        <dbReference type="ARBA" id="ARBA00023237"/>
    </source>
</evidence>
<dbReference type="EMBL" id="DROM01000074">
    <property type="protein sequence ID" value="HHH12821.1"/>
    <property type="molecule type" value="Genomic_DNA"/>
</dbReference>
<evidence type="ECO:0000256" key="3">
    <source>
        <dbReference type="ARBA" id="ARBA00023139"/>
    </source>
</evidence>
<evidence type="ECO:0000256" key="5">
    <source>
        <dbReference type="ARBA" id="ARBA00023288"/>
    </source>
</evidence>
<sequence>MTMRRYYLLLLAVLLLAGCGFQPRGEVTRPPAAMEPLLLRGLAEHHPFLRELRRQLERAGVQLATSADEAGGVLRISLKQESRIFSVNANNAAVEYEYLFTLRFDAEQPPGTSAGSGELQARRIVYAPGGQLLGRVREGEMRRRDVYSDLARRLIRRLAAL</sequence>
<dbReference type="PROSITE" id="PS51257">
    <property type="entry name" value="PROKAR_LIPOPROTEIN"/>
    <property type="match status" value="1"/>
</dbReference>
<dbReference type="InterPro" id="IPR007485">
    <property type="entry name" value="LPS_assembly_LptE"/>
</dbReference>
<dbReference type="PANTHER" id="PTHR38098:SF1">
    <property type="entry name" value="LPS-ASSEMBLY LIPOPROTEIN LPTE"/>
    <property type="match status" value="1"/>
</dbReference>
<keyword evidence="1 6" id="KW-0732">Signal</keyword>
<comment type="caution">
    <text evidence="7">The sequence shown here is derived from an EMBL/GenBank/DDBJ whole genome shotgun (WGS) entry which is preliminary data.</text>
</comment>
<dbReference type="GO" id="GO:0015920">
    <property type="term" value="P:lipopolysaccharide transport"/>
    <property type="evidence" value="ECO:0007669"/>
    <property type="project" value="TreeGrafter"/>
</dbReference>
<keyword evidence="5 6" id="KW-0449">Lipoprotein</keyword>
<protein>
    <recommendedName>
        <fullName evidence="6">LPS-assembly lipoprotein LptE</fullName>
    </recommendedName>
</protein>
<comment type="similarity">
    <text evidence="6">Belongs to the LptE lipoprotein family.</text>
</comment>
<dbReference type="Proteomes" id="UP000886100">
    <property type="component" value="Unassembled WGS sequence"/>
</dbReference>
<dbReference type="AlphaFoldDB" id="A0A7C5MW61"/>
<evidence type="ECO:0000256" key="1">
    <source>
        <dbReference type="ARBA" id="ARBA00022729"/>
    </source>
</evidence>
<reference evidence="7" key="1">
    <citation type="journal article" date="2020" name="mSystems">
        <title>Genome- and Community-Level Interaction Insights into Carbon Utilization and Element Cycling Functions of Hydrothermarchaeota in Hydrothermal Sediment.</title>
        <authorList>
            <person name="Zhou Z."/>
            <person name="Liu Y."/>
            <person name="Xu W."/>
            <person name="Pan J."/>
            <person name="Luo Z.H."/>
            <person name="Li M."/>
        </authorList>
    </citation>
    <scope>NUCLEOTIDE SEQUENCE [LARGE SCALE GENOMIC DNA]</scope>
    <source>
        <strain evidence="7">HyVt-535</strain>
    </source>
</reference>
<dbReference type="GO" id="GO:0043165">
    <property type="term" value="P:Gram-negative-bacterium-type cell outer membrane assembly"/>
    <property type="evidence" value="ECO:0007669"/>
    <property type="project" value="UniProtKB-UniRule"/>
</dbReference>
<evidence type="ECO:0000256" key="6">
    <source>
        <dbReference type="HAMAP-Rule" id="MF_01186"/>
    </source>
</evidence>
<dbReference type="Gene3D" id="3.30.160.150">
    <property type="entry name" value="Lipoprotein like domain"/>
    <property type="match status" value="1"/>
</dbReference>
<name>A0A7C5MW61_9GAMM</name>
<dbReference type="GO" id="GO:0001530">
    <property type="term" value="F:lipopolysaccharide binding"/>
    <property type="evidence" value="ECO:0007669"/>
    <property type="project" value="TreeGrafter"/>
</dbReference>
<comment type="function">
    <text evidence="6">Together with LptD, is involved in the assembly of lipopolysaccharide (LPS) at the surface of the outer membrane. Required for the proper assembly of LptD. Binds LPS and may serve as the LPS recognition site at the outer membrane.</text>
</comment>
<dbReference type="PANTHER" id="PTHR38098">
    <property type="entry name" value="LPS-ASSEMBLY LIPOPROTEIN LPTE"/>
    <property type="match status" value="1"/>
</dbReference>
<keyword evidence="4 6" id="KW-0998">Cell outer membrane</keyword>
<dbReference type="HAMAP" id="MF_01186">
    <property type="entry name" value="LPS_assembly_LptE"/>
    <property type="match status" value="1"/>
</dbReference>
<evidence type="ECO:0000256" key="2">
    <source>
        <dbReference type="ARBA" id="ARBA00023136"/>
    </source>
</evidence>
<proteinExistence type="inferred from homology"/>
<gene>
    <name evidence="6" type="primary">lptE</name>
    <name evidence="7" type="ORF">ENJ98_01150</name>
</gene>
<comment type="subcellular location">
    <subcellularLocation>
        <location evidence="6">Cell outer membrane</location>
        <topology evidence="6">Lipid-anchor</topology>
    </subcellularLocation>
</comment>
<keyword evidence="3 6" id="KW-0564">Palmitate</keyword>
<comment type="subunit">
    <text evidence="6">Component of the lipopolysaccharide transport and assembly complex. Interacts with LptD.</text>
</comment>
<dbReference type="GO" id="GO:1990351">
    <property type="term" value="C:transporter complex"/>
    <property type="evidence" value="ECO:0007669"/>
    <property type="project" value="TreeGrafter"/>
</dbReference>
<evidence type="ECO:0000313" key="7">
    <source>
        <dbReference type="EMBL" id="HHH12821.1"/>
    </source>
</evidence>
<accession>A0A7C5MW61</accession>
<keyword evidence="2 6" id="KW-0472">Membrane</keyword>